<dbReference type="GO" id="GO:0016747">
    <property type="term" value="F:acyltransferase activity, transferring groups other than amino-acyl groups"/>
    <property type="evidence" value="ECO:0007669"/>
    <property type="project" value="InterPro"/>
</dbReference>
<comment type="caution">
    <text evidence="4">The sequence shown here is derived from an EMBL/GenBank/DDBJ whole genome shotgun (WGS) entry which is preliminary data.</text>
</comment>
<evidence type="ECO:0000313" key="4">
    <source>
        <dbReference type="EMBL" id="KAA5536903.1"/>
    </source>
</evidence>
<gene>
    <name evidence="4" type="ORF">F0919_04315</name>
</gene>
<evidence type="ECO:0000259" key="3">
    <source>
        <dbReference type="PROSITE" id="PS51186"/>
    </source>
</evidence>
<keyword evidence="1 4" id="KW-0808">Transferase</keyword>
<dbReference type="SUPFAM" id="SSF55729">
    <property type="entry name" value="Acyl-CoA N-acyltransferases (Nat)"/>
    <property type="match status" value="1"/>
</dbReference>
<proteinExistence type="predicted"/>
<dbReference type="PROSITE" id="PS51186">
    <property type="entry name" value="GNAT"/>
    <property type="match status" value="1"/>
</dbReference>
<name>A0A5M6CPM5_9BACT</name>
<dbReference type="CDD" id="cd04301">
    <property type="entry name" value="NAT_SF"/>
    <property type="match status" value="1"/>
</dbReference>
<sequence>MEIINLKEQHYKDVSRIYLEGIATQNATFEKTAPDWETWNKGHLEFCRYVAIEGNEIVGWAALSAVSGRCVYAGVAEVSEYIAGQHRGKGVGRQLLQKIITDSESNGIWTLQAGIFPENEASIKLHEQCGFRMVGYREKIGQMNGVWRNTVLLERRSTIAGL</sequence>
<dbReference type="RefSeq" id="WP_150031480.1">
    <property type="nucleotide sequence ID" value="NZ_VWSH01000001.1"/>
</dbReference>
<dbReference type="Gene3D" id="3.40.630.30">
    <property type="match status" value="1"/>
</dbReference>
<keyword evidence="5" id="KW-1185">Reference proteome</keyword>
<dbReference type="PANTHER" id="PTHR43072">
    <property type="entry name" value="N-ACETYLTRANSFERASE"/>
    <property type="match status" value="1"/>
</dbReference>
<feature type="domain" description="N-acetyltransferase" evidence="3">
    <location>
        <begin position="1"/>
        <end position="154"/>
    </location>
</feature>
<evidence type="ECO:0000256" key="2">
    <source>
        <dbReference type="ARBA" id="ARBA00023315"/>
    </source>
</evidence>
<dbReference type="EMBL" id="VWSH01000001">
    <property type="protein sequence ID" value="KAA5536903.1"/>
    <property type="molecule type" value="Genomic_DNA"/>
</dbReference>
<evidence type="ECO:0000256" key="1">
    <source>
        <dbReference type="ARBA" id="ARBA00022679"/>
    </source>
</evidence>
<dbReference type="Pfam" id="PF00583">
    <property type="entry name" value="Acetyltransf_1"/>
    <property type="match status" value="1"/>
</dbReference>
<reference evidence="4 5" key="1">
    <citation type="submission" date="2019-09" db="EMBL/GenBank/DDBJ databases">
        <title>Genome sequence and assembly of Taibaiella sp.</title>
        <authorList>
            <person name="Chhetri G."/>
        </authorList>
    </citation>
    <scope>NUCLEOTIDE SEQUENCE [LARGE SCALE GENOMIC DNA]</scope>
    <source>
        <strain evidence="4 5">KVB11</strain>
    </source>
</reference>
<dbReference type="InterPro" id="IPR016181">
    <property type="entry name" value="Acyl_CoA_acyltransferase"/>
</dbReference>
<dbReference type="Proteomes" id="UP000323632">
    <property type="component" value="Unassembled WGS sequence"/>
</dbReference>
<keyword evidence="2" id="KW-0012">Acyltransferase</keyword>
<dbReference type="PANTHER" id="PTHR43072:SF23">
    <property type="entry name" value="UPF0039 PROTEIN C11D3.02C"/>
    <property type="match status" value="1"/>
</dbReference>
<dbReference type="AlphaFoldDB" id="A0A5M6CPM5"/>
<protein>
    <submittedName>
        <fullName evidence="4">N-acetyltransferase family protein</fullName>
    </submittedName>
</protein>
<accession>A0A5M6CPM5</accession>
<evidence type="ECO:0000313" key="5">
    <source>
        <dbReference type="Proteomes" id="UP000323632"/>
    </source>
</evidence>
<organism evidence="4 5">
    <name type="scientific">Taibaiella lutea</name>
    <dbReference type="NCBI Taxonomy" id="2608001"/>
    <lineage>
        <taxon>Bacteria</taxon>
        <taxon>Pseudomonadati</taxon>
        <taxon>Bacteroidota</taxon>
        <taxon>Chitinophagia</taxon>
        <taxon>Chitinophagales</taxon>
        <taxon>Chitinophagaceae</taxon>
        <taxon>Taibaiella</taxon>
    </lineage>
</organism>
<dbReference type="InterPro" id="IPR000182">
    <property type="entry name" value="GNAT_dom"/>
</dbReference>